<dbReference type="EMBL" id="JAKZGS010000004">
    <property type="protein sequence ID" value="MCH7397921.1"/>
    <property type="molecule type" value="Genomic_DNA"/>
</dbReference>
<evidence type="ECO:0000313" key="4">
    <source>
        <dbReference type="Proteomes" id="UP001165488"/>
    </source>
</evidence>
<protein>
    <submittedName>
        <fullName evidence="3">Class I SAM-dependent methyltransferase</fullName>
    </submittedName>
</protein>
<organism evidence="3 4">
    <name type="scientific">Belliella calami</name>
    <dbReference type="NCBI Taxonomy" id="2923436"/>
    <lineage>
        <taxon>Bacteria</taxon>
        <taxon>Pseudomonadati</taxon>
        <taxon>Bacteroidota</taxon>
        <taxon>Cytophagia</taxon>
        <taxon>Cytophagales</taxon>
        <taxon>Cyclobacteriaceae</taxon>
        <taxon>Belliella</taxon>
    </lineage>
</organism>
<dbReference type="CDD" id="cd02440">
    <property type="entry name" value="AdoMet_MTases"/>
    <property type="match status" value="1"/>
</dbReference>
<dbReference type="InterPro" id="IPR041497">
    <property type="entry name" value="Thump-like"/>
</dbReference>
<keyword evidence="3" id="KW-0808">Transferase</keyword>
<dbReference type="Pfam" id="PF22013">
    <property type="entry name" value="PG_1098_Fer"/>
    <property type="match status" value="1"/>
</dbReference>
<feature type="domain" description="PG-1098 ferredoxin-like" evidence="2">
    <location>
        <begin position="281"/>
        <end position="319"/>
    </location>
</feature>
<name>A0ABS9UMU5_9BACT</name>
<dbReference type="GO" id="GO:0008168">
    <property type="term" value="F:methyltransferase activity"/>
    <property type="evidence" value="ECO:0007669"/>
    <property type="project" value="UniProtKB-KW"/>
</dbReference>
<accession>A0ABS9UMU5</accession>
<proteinExistence type="predicted"/>
<dbReference type="Gene3D" id="3.40.50.150">
    <property type="entry name" value="Vaccinia Virus protein VP39"/>
    <property type="match status" value="1"/>
</dbReference>
<keyword evidence="3" id="KW-0489">Methyltransferase</keyword>
<dbReference type="GO" id="GO:0032259">
    <property type="term" value="P:methylation"/>
    <property type="evidence" value="ECO:0007669"/>
    <property type="project" value="UniProtKB-KW"/>
</dbReference>
<evidence type="ECO:0000259" key="1">
    <source>
        <dbReference type="Pfam" id="PF18096"/>
    </source>
</evidence>
<dbReference type="InterPro" id="IPR054168">
    <property type="entry name" value="PG_1098_Fer"/>
</dbReference>
<evidence type="ECO:0000259" key="2">
    <source>
        <dbReference type="Pfam" id="PF22013"/>
    </source>
</evidence>
<dbReference type="Gene3D" id="1.10.10.1110">
    <property type="entry name" value="Methyltransferase PG1098, N-terminal domain"/>
    <property type="match status" value="1"/>
</dbReference>
<feature type="domain" description="THUMP-like" evidence="1">
    <location>
        <begin position="326"/>
        <end position="393"/>
    </location>
</feature>
<dbReference type="SUPFAM" id="SSF53335">
    <property type="entry name" value="S-adenosyl-L-methionine-dependent methyltransferases"/>
    <property type="match status" value="1"/>
</dbReference>
<dbReference type="Proteomes" id="UP001165488">
    <property type="component" value="Unassembled WGS sequence"/>
</dbReference>
<sequence length="397" mass="45253">MDLNKIYTESLQKFVQDHLTEDPAHLLLKHSGKTEFDLKLAVQQIAARQKAKNKIPTWAKNPKLLFPASISMEQASSEETAKFKSNLVTGKSMADLTGGFGVDTYFLSKNFEKATYCERQEELANIALHNFQQLSPDKFTVVNRDSLEFLDSYQETFDLVYVDPARRGGENQKLYKLADCEPDVVNHWGLMKSKSKSILIKASPMLDIKQALIEIPDIQKIWTISVRNEVKEVLLFWKKEQFEAPRMINCIDLHPDGERTFSFTFEEEEKSESNFGSIGQYVIEPLGSILKAGAFKTFGIKYGLKKLHPNSHLYTTEKLPTIAIPGRVFRVIQEISNPKKDLKQLFPSGKVNVITRNYILSPDEFKKKYKLKDGSESFLIGTKVAEKNTLLMAELVK</sequence>
<reference evidence="3" key="1">
    <citation type="submission" date="2022-03" db="EMBL/GenBank/DDBJ databases">
        <title>De novo assembled genomes of Belliella spp. (Cyclobacteriaceae) strains.</title>
        <authorList>
            <person name="Szabo A."/>
            <person name="Korponai K."/>
            <person name="Felfoldi T."/>
        </authorList>
    </citation>
    <scope>NUCLEOTIDE SEQUENCE</scope>
    <source>
        <strain evidence="3">DSM 107340</strain>
    </source>
</reference>
<gene>
    <name evidence="3" type="ORF">MM236_07970</name>
</gene>
<keyword evidence="4" id="KW-1185">Reference proteome</keyword>
<evidence type="ECO:0000313" key="3">
    <source>
        <dbReference type="EMBL" id="MCH7397921.1"/>
    </source>
</evidence>
<dbReference type="InterPro" id="IPR029063">
    <property type="entry name" value="SAM-dependent_MTases_sf"/>
</dbReference>
<dbReference type="Pfam" id="PF18096">
    <property type="entry name" value="Thump_like"/>
    <property type="match status" value="1"/>
</dbReference>
<comment type="caution">
    <text evidence="3">The sequence shown here is derived from an EMBL/GenBank/DDBJ whole genome shotgun (WGS) entry which is preliminary data.</text>
</comment>